<feature type="domain" description="GAF" evidence="1">
    <location>
        <begin position="37"/>
        <end position="157"/>
    </location>
</feature>
<evidence type="ECO:0000313" key="2">
    <source>
        <dbReference type="EMBL" id="AHE39144.1"/>
    </source>
</evidence>
<dbReference type="RefSeq" id="WP_024126525.1">
    <property type="nucleotide sequence ID" value="NC_023283.1"/>
</dbReference>
<dbReference type="PANTHER" id="PTHR43102">
    <property type="entry name" value="SLR1143 PROTEIN"/>
    <property type="match status" value="1"/>
</dbReference>
<reference evidence="2" key="1">
    <citation type="submission" date="2013-09" db="EMBL/GenBank/DDBJ databases">
        <title>Complete nucleotide sequence of Streptomyces linear plasmid pFRL3.</title>
        <authorList>
            <person name="Chen Z."/>
            <person name="Fang P."/>
            <person name="Qin Z."/>
        </authorList>
    </citation>
    <scope>NUCLEOTIDE SEQUENCE</scope>
    <source>
        <plasmid evidence="2">pFRL3</plasmid>
    </source>
</reference>
<dbReference type="Gene3D" id="3.30.450.40">
    <property type="match status" value="1"/>
</dbReference>
<dbReference type="InterPro" id="IPR003018">
    <property type="entry name" value="GAF"/>
</dbReference>
<name>V9Z572_9ACTN</name>
<accession>V9Z572</accession>
<organism evidence="2">
    <name type="scientific">Streptomyces sp. FR1</name>
    <dbReference type="NCBI Taxonomy" id="349971"/>
    <lineage>
        <taxon>Bacteria</taxon>
        <taxon>Bacillati</taxon>
        <taxon>Actinomycetota</taxon>
        <taxon>Actinomycetes</taxon>
        <taxon>Kitasatosporales</taxon>
        <taxon>Streptomycetaceae</taxon>
        <taxon>Streptomyces</taxon>
    </lineage>
</organism>
<dbReference type="Pfam" id="PF01590">
    <property type="entry name" value="GAF"/>
    <property type="match status" value="1"/>
</dbReference>
<keyword evidence="2" id="KW-0614">Plasmid</keyword>
<dbReference type="PANTHER" id="PTHR43102:SF2">
    <property type="entry name" value="GAF DOMAIN-CONTAINING PROTEIN"/>
    <property type="match status" value="1"/>
</dbReference>
<gene>
    <name evidence="2" type="ORF">pFRL3_367c</name>
</gene>
<geneLocation type="plasmid" evidence="2">
    <name>pFRL3</name>
</geneLocation>
<dbReference type="InterPro" id="IPR029016">
    <property type="entry name" value="GAF-like_dom_sf"/>
</dbReference>
<proteinExistence type="predicted"/>
<dbReference type="EMBL" id="KF602048">
    <property type="protein sequence ID" value="AHE39144.1"/>
    <property type="molecule type" value="Genomic_DNA"/>
</dbReference>
<evidence type="ECO:0000259" key="1">
    <source>
        <dbReference type="Pfam" id="PF01590"/>
    </source>
</evidence>
<dbReference type="SUPFAM" id="SSF55781">
    <property type="entry name" value="GAF domain-like"/>
    <property type="match status" value="1"/>
</dbReference>
<sequence>MIHGSVPETPLHQAGAPSDWASRLPDVIDLANPPVGAFDAFADLLSEESGLPWAMVNWFGVVPDQQLFVGLSNPAGTDMPQADRTMPELTHGWCPDVYQNRRTLILNDTLAYATFATNPVIDEFGIRTYQGSPLIDHRTGRVWGTICAIGQNPRPREVGRPARVLMEHHRDLLMTAIYERTPHQ</sequence>
<protein>
    <submittedName>
        <fullName evidence="2">GAF domain-containing protein</fullName>
    </submittedName>
</protein>
<dbReference type="AlphaFoldDB" id="V9Z572"/>